<dbReference type="InterPro" id="IPR016177">
    <property type="entry name" value="DNA-bd_dom_sf"/>
</dbReference>
<evidence type="ECO:0000256" key="2">
    <source>
        <dbReference type="ARBA" id="ARBA00023015"/>
    </source>
</evidence>
<evidence type="ECO:0000313" key="8">
    <source>
        <dbReference type="EMBL" id="QCE09254.1"/>
    </source>
</evidence>
<feature type="region of interest" description="Disordered" evidence="6">
    <location>
        <begin position="126"/>
        <end position="153"/>
    </location>
</feature>
<keyword evidence="5" id="KW-0539">Nucleus</keyword>
<keyword evidence="4" id="KW-0804">Transcription</keyword>
<evidence type="ECO:0000313" key="9">
    <source>
        <dbReference type="Proteomes" id="UP000501690"/>
    </source>
</evidence>
<dbReference type="AlphaFoldDB" id="A0A4D6N8Y9"/>
<protein>
    <recommendedName>
        <fullName evidence="7">MBD domain-containing protein</fullName>
    </recommendedName>
</protein>
<evidence type="ECO:0000256" key="1">
    <source>
        <dbReference type="ARBA" id="ARBA00004123"/>
    </source>
</evidence>
<evidence type="ECO:0000256" key="6">
    <source>
        <dbReference type="SAM" id="MobiDB-lite"/>
    </source>
</evidence>
<organism evidence="8 9">
    <name type="scientific">Vigna unguiculata</name>
    <name type="common">Cowpea</name>
    <dbReference type="NCBI Taxonomy" id="3917"/>
    <lineage>
        <taxon>Eukaryota</taxon>
        <taxon>Viridiplantae</taxon>
        <taxon>Streptophyta</taxon>
        <taxon>Embryophyta</taxon>
        <taxon>Tracheophyta</taxon>
        <taxon>Spermatophyta</taxon>
        <taxon>Magnoliopsida</taxon>
        <taxon>eudicotyledons</taxon>
        <taxon>Gunneridae</taxon>
        <taxon>Pentapetalae</taxon>
        <taxon>rosids</taxon>
        <taxon>fabids</taxon>
        <taxon>Fabales</taxon>
        <taxon>Fabaceae</taxon>
        <taxon>Papilionoideae</taxon>
        <taxon>50 kb inversion clade</taxon>
        <taxon>NPAAA clade</taxon>
        <taxon>indigoferoid/millettioid clade</taxon>
        <taxon>Phaseoleae</taxon>
        <taxon>Vigna</taxon>
    </lineage>
</organism>
<feature type="compositionally biased region" description="Polar residues" evidence="6">
    <location>
        <begin position="129"/>
        <end position="142"/>
    </location>
</feature>
<dbReference type="InterPro" id="IPR001739">
    <property type="entry name" value="Methyl_CpG_DNA-bd"/>
</dbReference>
<comment type="subcellular location">
    <subcellularLocation>
        <location evidence="1">Nucleus</location>
    </subcellularLocation>
</comment>
<evidence type="ECO:0000256" key="3">
    <source>
        <dbReference type="ARBA" id="ARBA00023125"/>
    </source>
</evidence>
<keyword evidence="3" id="KW-0238">DNA-binding</keyword>
<evidence type="ECO:0000256" key="4">
    <source>
        <dbReference type="ARBA" id="ARBA00023163"/>
    </source>
</evidence>
<dbReference type="SUPFAM" id="SSF54171">
    <property type="entry name" value="DNA-binding domain"/>
    <property type="match status" value="1"/>
</dbReference>
<sequence length="262" mass="29658">MAWEPPRLVLNPYQDQTTQDIVNTVQTPQRTRKPTLSPELQISSAQFNLPEGWIVEERPRRSNPTHVDRYYYEPHTRKQFRSLCAVQRYLAGEEVTPRRMKSKKKLIESGEGQSSSMRAVSNFLLEENPSPTTSKSPMNSGSGEKRVRSTRYEGRYEEESVYRPTSVAKEEIINPMSWKYSVPARKKSVKLDYQNKTISESSGTSSAHNLTTPPPAKISWVLSGPTGTWNPRVGGSPVPQSEKLNWSEAFIQSLGRDDGPSN</sequence>
<feature type="compositionally biased region" description="Basic and acidic residues" evidence="6">
    <location>
        <begin position="143"/>
        <end position="153"/>
    </location>
</feature>
<feature type="compositionally biased region" description="Polar residues" evidence="6">
    <location>
        <begin position="198"/>
        <end position="211"/>
    </location>
</feature>
<feature type="region of interest" description="Disordered" evidence="6">
    <location>
        <begin position="198"/>
        <end position="244"/>
    </location>
</feature>
<dbReference type="GO" id="GO:0005634">
    <property type="term" value="C:nucleus"/>
    <property type="evidence" value="ECO:0007669"/>
    <property type="project" value="UniProtKB-SubCell"/>
</dbReference>
<reference evidence="8 9" key="1">
    <citation type="submission" date="2019-04" db="EMBL/GenBank/DDBJ databases">
        <title>An improved genome assembly and genetic linkage map for asparagus bean, Vigna unguiculata ssp. sesquipedialis.</title>
        <authorList>
            <person name="Xia Q."/>
            <person name="Zhang R."/>
            <person name="Dong Y."/>
        </authorList>
    </citation>
    <scope>NUCLEOTIDE SEQUENCE [LARGE SCALE GENOMIC DNA]</scope>
    <source>
        <tissue evidence="8">Leaf</tissue>
    </source>
</reference>
<dbReference type="Gene3D" id="3.30.890.10">
    <property type="entry name" value="Methyl-cpg-binding Protein 2, Chain A"/>
    <property type="match status" value="1"/>
</dbReference>
<gene>
    <name evidence="8" type="ORF">DEO72_LG10g473</name>
</gene>
<name>A0A4D6N8Y9_VIGUN</name>
<dbReference type="PANTHER" id="PTHR12396">
    <property type="entry name" value="METHYL-CPG BINDING PROTEIN, MBD"/>
    <property type="match status" value="1"/>
</dbReference>
<dbReference type="GO" id="GO:0003677">
    <property type="term" value="F:DNA binding"/>
    <property type="evidence" value="ECO:0007669"/>
    <property type="project" value="UniProtKB-KW"/>
</dbReference>
<dbReference type="EMBL" id="CP039354">
    <property type="protein sequence ID" value="QCE09254.1"/>
    <property type="molecule type" value="Genomic_DNA"/>
</dbReference>
<dbReference type="Proteomes" id="UP000501690">
    <property type="component" value="Linkage Group LG10"/>
</dbReference>
<dbReference type="PANTHER" id="PTHR12396:SF38">
    <property type="entry name" value="METHYL-CPG-BINDING DOMAIN-CONTAINING PROTEIN 7"/>
    <property type="match status" value="1"/>
</dbReference>
<dbReference type="OrthoDB" id="10072024at2759"/>
<feature type="domain" description="MBD" evidence="7">
    <location>
        <begin position="39"/>
        <end position="105"/>
    </location>
</feature>
<dbReference type="Pfam" id="PF01429">
    <property type="entry name" value="MBD"/>
    <property type="match status" value="1"/>
</dbReference>
<evidence type="ECO:0000259" key="7">
    <source>
        <dbReference type="PROSITE" id="PS50982"/>
    </source>
</evidence>
<dbReference type="Gramene" id="Vigun05g255700.1.v1.2">
    <property type="protein sequence ID" value="Vigun05g255700.1.v1.2"/>
    <property type="gene ID" value="Vigun05g255700.v1.2"/>
</dbReference>
<keyword evidence="9" id="KW-1185">Reference proteome</keyword>
<dbReference type="PROSITE" id="PS50982">
    <property type="entry name" value="MBD"/>
    <property type="match status" value="1"/>
</dbReference>
<keyword evidence="2" id="KW-0805">Transcription regulation</keyword>
<proteinExistence type="predicted"/>
<accession>A0A4D6N8Y9</accession>
<evidence type="ECO:0000256" key="5">
    <source>
        <dbReference type="ARBA" id="ARBA00023242"/>
    </source>
</evidence>